<name>H0E9R1_9ACTN</name>
<dbReference type="RefSeq" id="WP_007577808.1">
    <property type="nucleotide sequence ID" value="NZ_AGUD01000266.1"/>
</dbReference>
<evidence type="ECO:0000313" key="1">
    <source>
        <dbReference type="EMBL" id="EHN09605.1"/>
    </source>
</evidence>
<gene>
    <name evidence="1" type="ORF">PAI11_35810</name>
</gene>
<evidence type="ECO:0000313" key="2">
    <source>
        <dbReference type="Proteomes" id="UP000005143"/>
    </source>
</evidence>
<dbReference type="EMBL" id="AGUD01000266">
    <property type="protein sequence ID" value="EHN09605.1"/>
    <property type="molecule type" value="Genomic_DNA"/>
</dbReference>
<accession>H0E9R1</accession>
<organism evidence="1 2">
    <name type="scientific">Patulibacter medicamentivorans</name>
    <dbReference type="NCBI Taxonomy" id="1097667"/>
    <lineage>
        <taxon>Bacteria</taxon>
        <taxon>Bacillati</taxon>
        <taxon>Actinomycetota</taxon>
        <taxon>Thermoleophilia</taxon>
        <taxon>Solirubrobacterales</taxon>
        <taxon>Patulibacteraceae</taxon>
        <taxon>Patulibacter</taxon>
    </lineage>
</organism>
<dbReference type="OrthoDB" id="9805194at2"/>
<keyword evidence="2" id="KW-1185">Reference proteome</keyword>
<sequence length="131" mass="14180">MAEPTIIDATDTLPPGWLDGRSWAAGPEVAISYRDPAAGPARAPGDVDALLWGGSLDDGTVIAQITWGTGSISARWRPATGYRCEETISGSAAPSGHRADINQTWSAFLRINAEADQRVREEFRRRGWPYP</sequence>
<comment type="caution">
    <text evidence="1">The sequence shown here is derived from an EMBL/GenBank/DDBJ whole genome shotgun (WGS) entry which is preliminary data.</text>
</comment>
<dbReference type="Proteomes" id="UP000005143">
    <property type="component" value="Unassembled WGS sequence"/>
</dbReference>
<dbReference type="AlphaFoldDB" id="H0E9R1"/>
<proteinExistence type="predicted"/>
<protein>
    <submittedName>
        <fullName evidence="1">Uncharacterized protein</fullName>
    </submittedName>
</protein>
<reference evidence="1 2" key="1">
    <citation type="journal article" date="2013" name="Biodegradation">
        <title>Quantitative proteomic analysis of ibuprofen-degrading Patulibacter sp. strain I11.</title>
        <authorList>
            <person name="Almeida B."/>
            <person name="Kjeldal H."/>
            <person name="Lolas I."/>
            <person name="Knudsen A.D."/>
            <person name="Carvalho G."/>
            <person name="Nielsen K.L."/>
            <person name="Barreto Crespo M.T."/>
            <person name="Stensballe A."/>
            <person name="Nielsen J.L."/>
        </authorList>
    </citation>
    <scope>NUCLEOTIDE SEQUENCE [LARGE SCALE GENOMIC DNA]</scope>
    <source>
        <strain evidence="1 2">I11</strain>
    </source>
</reference>